<keyword evidence="2" id="KW-1185">Reference proteome</keyword>
<evidence type="ECO:0000313" key="1">
    <source>
        <dbReference type="EMBL" id="ADW69711.1"/>
    </source>
</evidence>
<name>E8WX69_GRATM</name>
<sequence>MTEGEANNTLKVLLEAFTRTNEIAFLTLQTLHKTVPGFSEEYSKAESVWNSREKLSETESQNTIGGSSTEIVDLVSRLLSNQK</sequence>
<dbReference type="KEGG" id="acm:AciX9_2687"/>
<dbReference type="HOGENOM" id="CLU_2537836_0_0_0"/>
<dbReference type="AlphaFoldDB" id="E8WX69"/>
<organism evidence="2">
    <name type="scientific">Granulicella tundricola (strain ATCC BAA-1859 / DSM 23138 / MP5ACTX9)</name>
    <dbReference type="NCBI Taxonomy" id="1198114"/>
    <lineage>
        <taxon>Bacteria</taxon>
        <taxon>Pseudomonadati</taxon>
        <taxon>Acidobacteriota</taxon>
        <taxon>Terriglobia</taxon>
        <taxon>Terriglobales</taxon>
        <taxon>Acidobacteriaceae</taxon>
        <taxon>Granulicella</taxon>
    </lineage>
</organism>
<dbReference type="STRING" id="1198114.AciX9_2687"/>
<dbReference type="PaxDb" id="1198114-AciX9_2687"/>
<proteinExistence type="predicted"/>
<reference evidence="2" key="1">
    <citation type="submission" date="2011-01" db="EMBL/GenBank/DDBJ databases">
        <title>Complete sequence of chromosome of Acidobacterium sp. MP5ACTX9.</title>
        <authorList>
            <consortium name="US DOE Joint Genome Institute"/>
            <person name="Lucas S."/>
            <person name="Copeland A."/>
            <person name="Lapidus A."/>
            <person name="Cheng J.-F."/>
            <person name="Goodwin L."/>
            <person name="Pitluck S."/>
            <person name="Teshima H."/>
            <person name="Detter J.C."/>
            <person name="Han C."/>
            <person name="Tapia R."/>
            <person name="Land M."/>
            <person name="Hauser L."/>
            <person name="Kyrpides N."/>
            <person name="Ivanova N."/>
            <person name="Ovchinnikova G."/>
            <person name="Pagani I."/>
            <person name="Rawat S.R."/>
            <person name="Mannisto M."/>
            <person name="Haggblom M.M."/>
            <person name="Woyke T."/>
        </authorList>
    </citation>
    <scope>NUCLEOTIDE SEQUENCE [LARGE SCALE GENOMIC DNA]</scope>
    <source>
        <strain evidence="2">MP5ACTX9</strain>
    </source>
</reference>
<protein>
    <submittedName>
        <fullName evidence="1">Uncharacterized protein</fullName>
    </submittedName>
</protein>
<dbReference type="EMBL" id="CP002480">
    <property type="protein sequence ID" value="ADW69711.1"/>
    <property type="molecule type" value="Genomic_DNA"/>
</dbReference>
<evidence type="ECO:0000313" key="2">
    <source>
        <dbReference type="Proteomes" id="UP000000343"/>
    </source>
</evidence>
<dbReference type="Proteomes" id="UP000000343">
    <property type="component" value="Chromosome"/>
</dbReference>
<gene>
    <name evidence="1" type="ordered locus">AciX9_2687</name>
</gene>
<accession>E8WX69</accession>
<dbReference type="RefSeq" id="WP_013581026.1">
    <property type="nucleotide sequence ID" value="NC_015064.1"/>
</dbReference>